<feature type="chain" id="PRO_5024318922" evidence="5">
    <location>
        <begin position="19"/>
        <end position="232"/>
    </location>
</feature>
<organism evidence="6 7">
    <name type="scientific">Photinus pyralis</name>
    <name type="common">Common eastern firefly</name>
    <name type="synonym">Lampyris pyralis</name>
    <dbReference type="NCBI Taxonomy" id="7054"/>
    <lineage>
        <taxon>Eukaryota</taxon>
        <taxon>Metazoa</taxon>
        <taxon>Ecdysozoa</taxon>
        <taxon>Arthropoda</taxon>
        <taxon>Hexapoda</taxon>
        <taxon>Insecta</taxon>
        <taxon>Pterygota</taxon>
        <taxon>Neoptera</taxon>
        <taxon>Endopterygota</taxon>
        <taxon>Coleoptera</taxon>
        <taxon>Polyphaga</taxon>
        <taxon>Elateriformia</taxon>
        <taxon>Elateroidea</taxon>
        <taxon>Lampyridae</taxon>
        <taxon>Lampyrinae</taxon>
        <taxon>Photinus</taxon>
    </lineage>
</organism>
<keyword evidence="4 5" id="KW-0732">Signal</keyword>
<dbReference type="EMBL" id="VVIM01000009">
    <property type="protein sequence ID" value="KAB0793593.1"/>
    <property type="molecule type" value="Genomic_DNA"/>
</dbReference>
<dbReference type="InterPro" id="IPR036728">
    <property type="entry name" value="PBP_GOBP_sf"/>
</dbReference>
<evidence type="ECO:0000313" key="6">
    <source>
        <dbReference type="EMBL" id="KAB0793593.1"/>
    </source>
</evidence>
<name>A0A5N4A8E5_PHOPY</name>
<dbReference type="SUPFAM" id="SSF47565">
    <property type="entry name" value="Insect pheromone/odorant-binding proteins"/>
    <property type="match status" value="2"/>
</dbReference>
<dbReference type="InParanoid" id="A0A5N4A8E5"/>
<dbReference type="SMART" id="SM00708">
    <property type="entry name" value="PhBP"/>
    <property type="match status" value="2"/>
</dbReference>
<comment type="similarity">
    <text evidence="2">Belongs to the PBP/GOBP family.</text>
</comment>
<protein>
    <submittedName>
        <fullName evidence="6">Uncharacterized protein</fullName>
    </submittedName>
</protein>
<comment type="caution">
    <text evidence="6">The sequence shown here is derived from an EMBL/GenBank/DDBJ whole genome shotgun (WGS) entry which is preliminary data.</text>
</comment>
<dbReference type="AlphaFoldDB" id="A0A5N4A8E5"/>
<keyword evidence="7" id="KW-1185">Reference proteome</keyword>
<feature type="signal peptide" evidence="5">
    <location>
        <begin position="1"/>
        <end position="18"/>
    </location>
</feature>
<evidence type="ECO:0000256" key="3">
    <source>
        <dbReference type="ARBA" id="ARBA00022525"/>
    </source>
</evidence>
<dbReference type="GO" id="GO:0005549">
    <property type="term" value="F:odorant binding"/>
    <property type="evidence" value="ECO:0007669"/>
    <property type="project" value="InterPro"/>
</dbReference>
<dbReference type="PANTHER" id="PTHR11857:SF43">
    <property type="entry name" value="GEO07291P1-RELATED"/>
    <property type="match status" value="1"/>
</dbReference>
<sequence>MKSIAVILCICAFSGVYASKEWKKTKEECVKESGVEKDLLKYTWKSKNVTRDDKLIAFFKCVMVKQGSLTEPCNINLTYVKNVCEKMNTTNCSYVDTCEQKKGADCEETVYLVSQCIVPNLMVNGIKNVFEDCKNKTKADKELIKKMRKEGVISDDPEFKKYLVCVAEGFNAFDDNGNISLQHLKKMCSMKKIEDCSFIEECEKKKGDSKEETAYLALSCAYPKLFSQTKKD</sequence>
<comment type="subcellular location">
    <subcellularLocation>
        <location evidence="1">Secreted</location>
    </subcellularLocation>
</comment>
<evidence type="ECO:0000313" key="7">
    <source>
        <dbReference type="Proteomes" id="UP000327044"/>
    </source>
</evidence>
<dbReference type="Pfam" id="PF01395">
    <property type="entry name" value="PBP_GOBP"/>
    <property type="match status" value="2"/>
</dbReference>
<reference evidence="6 7" key="1">
    <citation type="journal article" date="2018" name="Elife">
        <title>Firefly genomes illuminate parallel origins of bioluminescence in beetles.</title>
        <authorList>
            <person name="Fallon T.R."/>
            <person name="Lower S.E."/>
            <person name="Chang C.H."/>
            <person name="Bessho-Uehara M."/>
            <person name="Martin G.J."/>
            <person name="Bewick A.J."/>
            <person name="Behringer M."/>
            <person name="Debat H.J."/>
            <person name="Wong I."/>
            <person name="Day J.C."/>
            <person name="Suvorov A."/>
            <person name="Silva C.J."/>
            <person name="Stanger-Hall K.F."/>
            <person name="Hall D.W."/>
            <person name="Schmitz R.J."/>
            <person name="Nelson D.R."/>
            <person name="Lewis S.M."/>
            <person name="Shigenobu S."/>
            <person name="Bybee S.M."/>
            <person name="Larracuente A.M."/>
            <person name="Oba Y."/>
            <person name="Weng J.K."/>
        </authorList>
    </citation>
    <scope>NUCLEOTIDE SEQUENCE [LARGE SCALE GENOMIC DNA]</scope>
    <source>
        <strain evidence="6">1611_PpyrPB1</strain>
        <tissue evidence="6">Whole body</tissue>
    </source>
</reference>
<evidence type="ECO:0000256" key="5">
    <source>
        <dbReference type="SAM" id="SignalP"/>
    </source>
</evidence>
<evidence type="ECO:0000256" key="4">
    <source>
        <dbReference type="ARBA" id="ARBA00022729"/>
    </source>
</evidence>
<dbReference type="GO" id="GO:0005615">
    <property type="term" value="C:extracellular space"/>
    <property type="evidence" value="ECO:0007669"/>
    <property type="project" value="TreeGrafter"/>
</dbReference>
<evidence type="ECO:0000256" key="1">
    <source>
        <dbReference type="ARBA" id="ARBA00004613"/>
    </source>
</evidence>
<gene>
    <name evidence="6" type="ORF">PPYR_13213</name>
</gene>
<dbReference type="OrthoDB" id="6601693at2759"/>
<dbReference type="Gene3D" id="1.10.238.20">
    <property type="entry name" value="Pheromone/general odorant binding protein domain"/>
    <property type="match status" value="2"/>
</dbReference>
<dbReference type="Proteomes" id="UP000327044">
    <property type="component" value="Unassembled WGS sequence"/>
</dbReference>
<dbReference type="CDD" id="cd23992">
    <property type="entry name" value="PBP_GOBP"/>
    <property type="match status" value="2"/>
</dbReference>
<proteinExistence type="inferred from homology"/>
<dbReference type="GO" id="GO:0007608">
    <property type="term" value="P:sensory perception of smell"/>
    <property type="evidence" value="ECO:0007669"/>
    <property type="project" value="TreeGrafter"/>
</dbReference>
<accession>A0A5N4A8E5</accession>
<dbReference type="PANTHER" id="PTHR11857">
    <property type="entry name" value="ODORANT BINDING PROTEIN-RELATED"/>
    <property type="match status" value="1"/>
</dbReference>
<evidence type="ECO:0000256" key="2">
    <source>
        <dbReference type="ARBA" id="ARBA00008098"/>
    </source>
</evidence>
<keyword evidence="3" id="KW-0964">Secreted</keyword>
<dbReference type="InterPro" id="IPR006170">
    <property type="entry name" value="PBP/GOBP"/>
</dbReference>